<accession>A0A966DSF1</accession>
<sequence>MKKTLLTFSWVILFAAVLQGCHFGTFGSWKNDRIEPKVREEIAVLDKKLFKAIMTQDVAGVKQLLSPTLLEKSGKKVDTIVNTMGGAFKATDYKLLDEYYTKNTSENISNDIPAGKDGGNDYTIKYLALNKEMYVSLMVSTKLPINCLITAVYGKYNDGWKLNILHIGEYNILGKTGPDYYAEALKAYDDGNVVDAVNMISTTGEIATPGGEYFKYNNEAEMKDFYEKVIKEANKQYHLPMVLSQVKTIPEIFSIRPQMVSDFGKQGVYPMVGYKSGVALTDTVALKAENDAIQKVVGTIFKGIDKNKAYILYRAFDQIPDGQNYVKHYGFIQKLK</sequence>
<evidence type="ECO:0000313" key="2">
    <source>
        <dbReference type="Proteomes" id="UP000638732"/>
    </source>
</evidence>
<gene>
    <name evidence="1" type="ORF">GSY63_11880</name>
</gene>
<comment type="caution">
    <text evidence="1">The sequence shown here is derived from an EMBL/GenBank/DDBJ whole genome shotgun (WGS) entry which is preliminary data.</text>
</comment>
<dbReference type="EMBL" id="WWEO01000042">
    <property type="protein sequence ID" value="NCD70058.1"/>
    <property type="molecule type" value="Genomic_DNA"/>
</dbReference>
<protein>
    <submittedName>
        <fullName evidence="1">Uncharacterized protein</fullName>
    </submittedName>
</protein>
<name>A0A966DSF1_9SPHI</name>
<dbReference type="AlphaFoldDB" id="A0A966DSF1"/>
<dbReference type="Proteomes" id="UP000638732">
    <property type="component" value="Unassembled WGS sequence"/>
</dbReference>
<dbReference type="RefSeq" id="WP_166586024.1">
    <property type="nucleotide sequence ID" value="NZ_WWEO01000042.1"/>
</dbReference>
<reference evidence="1" key="2">
    <citation type="submission" date="2020-10" db="EMBL/GenBank/DDBJ databases">
        <title>Mucilaginibacter sp. nov., isolated from soil.</title>
        <authorList>
            <person name="Jeon C.O."/>
        </authorList>
    </citation>
    <scope>NUCLEOTIDE SEQUENCE</scope>
    <source>
        <strain evidence="1">R11</strain>
    </source>
</reference>
<evidence type="ECO:0000313" key="1">
    <source>
        <dbReference type="EMBL" id="NCD70058.1"/>
    </source>
</evidence>
<reference evidence="1" key="1">
    <citation type="submission" date="2020-01" db="EMBL/GenBank/DDBJ databases">
        <authorList>
            <person name="Seo Y.L."/>
        </authorList>
    </citation>
    <scope>NUCLEOTIDE SEQUENCE</scope>
    <source>
        <strain evidence="1">R11</strain>
    </source>
</reference>
<proteinExistence type="predicted"/>
<keyword evidence="2" id="KW-1185">Reference proteome</keyword>
<dbReference type="PROSITE" id="PS51257">
    <property type="entry name" value="PROKAR_LIPOPROTEIN"/>
    <property type="match status" value="1"/>
</dbReference>
<organism evidence="1 2">
    <name type="scientific">Mucilaginibacter agri</name>
    <dbReference type="NCBI Taxonomy" id="2695265"/>
    <lineage>
        <taxon>Bacteria</taxon>
        <taxon>Pseudomonadati</taxon>
        <taxon>Bacteroidota</taxon>
        <taxon>Sphingobacteriia</taxon>
        <taxon>Sphingobacteriales</taxon>
        <taxon>Sphingobacteriaceae</taxon>
        <taxon>Mucilaginibacter</taxon>
    </lineage>
</organism>